<dbReference type="Proteomes" id="UP000366872">
    <property type="component" value="Unassembled WGS sequence"/>
</dbReference>
<evidence type="ECO:0000256" key="2">
    <source>
        <dbReference type="ARBA" id="ARBA00022475"/>
    </source>
</evidence>
<feature type="transmembrane region" description="Helical" evidence="7">
    <location>
        <begin position="195"/>
        <end position="216"/>
    </location>
</feature>
<dbReference type="RefSeq" id="WP_136080004.1">
    <property type="nucleotide sequence ID" value="NZ_CAAHFG010000001.1"/>
</dbReference>
<keyword evidence="2" id="KW-1003">Cell membrane</keyword>
<keyword evidence="6" id="KW-0813">Transport</keyword>
<evidence type="ECO:0000256" key="4">
    <source>
        <dbReference type="ARBA" id="ARBA00022989"/>
    </source>
</evidence>
<feature type="domain" description="MotA/TolQ/ExbB proton channel" evidence="9">
    <location>
        <begin position="107"/>
        <end position="224"/>
    </location>
</feature>
<keyword evidence="6" id="KW-0653">Protein transport</keyword>
<keyword evidence="11" id="KW-1185">Reference proteome</keyword>
<name>A0A6C2U4R3_PONDE</name>
<dbReference type="InterPro" id="IPR050790">
    <property type="entry name" value="ExbB/TolQ_transport"/>
</dbReference>
<evidence type="ECO:0000256" key="8">
    <source>
        <dbReference type="SAM" id="SignalP"/>
    </source>
</evidence>
<feature type="transmembrane region" description="Helical" evidence="7">
    <location>
        <begin position="150"/>
        <end position="175"/>
    </location>
</feature>
<evidence type="ECO:0000259" key="9">
    <source>
        <dbReference type="Pfam" id="PF01618"/>
    </source>
</evidence>
<feature type="chain" id="PRO_5025458705" evidence="8">
    <location>
        <begin position="20"/>
        <end position="259"/>
    </location>
</feature>
<dbReference type="AlphaFoldDB" id="A0A6C2U4R3"/>
<keyword evidence="8" id="KW-0732">Signal</keyword>
<keyword evidence="3 7" id="KW-0812">Transmembrane</keyword>
<comment type="similarity">
    <text evidence="6">Belongs to the exbB/tolQ family.</text>
</comment>
<evidence type="ECO:0000313" key="10">
    <source>
        <dbReference type="EMBL" id="VGO14531.1"/>
    </source>
</evidence>
<keyword evidence="5 7" id="KW-0472">Membrane</keyword>
<dbReference type="InterPro" id="IPR002898">
    <property type="entry name" value="MotA_ExbB_proton_chnl"/>
</dbReference>
<evidence type="ECO:0000256" key="5">
    <source>
        <dbReference type="ARBA" id="ARBA00023136"/>
    </source>
</evidence>
<evidence type="ECO:0000313" key="11">
    <source>
        <dbReference type="Proteomes" id="UP000366872"/>
    </source>
</evidence>
<dbReference type="EMBL" id="CAAHFG010000001">
    <property type="protein sequence ID" value="VGO14531.1"/>
    <property type="molecule type" value="Genomic_DNA"/>
</dbReference>
<reference evidence="10 11" key="1">
    <citation type="submission" date="2019-04" db="EMBL/GenBank/DDBJ databases">
        <authorList>
            <person name="Van Vliet M D."/>
        </authorList>
    </citation>
    <scope>NUCLEOTIDE SEQUENCE [LARGE SCALE GENOMIC DNA]</scope>
    <source>
        <strain evidence="10 11">F1</strain>
    </source>
</reference>
<evidence type="ECO:0000256" key="7">
    <source>
        <dbReference type="SAM" id="Phobius"/>
    </source>
</evidence>
<dbReference type="GO" id="GO:0005886">
    <property type="term" value="C:plasma membrane"/>
    <property type="evidence" value="ECO:0007669"/>
    <property type="project" value="UniProtKB-SubCell"/>
</dbReference>
<evidence type="ECO:0000256" key="1">
    <source>
        <dbReference type="ARBA" id="ARBA00004651"/>
    </source>
</evidence>
<dbReference type="PANTHER" id="PTHR30625:SF17">
    <property type="entry name" value="TOLQ-RELATED"/>
    <property type="match status" value="1"/>
</dbReference>
<dbReference type="PANTHER" id="PTHR30625">
    <property type="entry name" value="PROTEIN TOLQ"/>
    <property type="match status" value="1"/>
</dbReference>
<comment type="subcellular location">
    <subcellularLocation>
        <location evidence="1">Cell membrane</location>
        <topology evidence="1">Multi-pass membrane protein</topology>
    </subcellularLocation>
    <subcellularLocation>
        <location evidence="6">Membrane</location>
        <topology evidence="6">Multi-pass membrane protein</topology>
    </subcellularLocation>
</comment>
<protein>
    <submittedName>
        <fullName evidence="10">Biopolymer transport protein ExbB</fullName>
    </submittedName>
</protein>
<dbReference type="GO" id="GO:0017038">
    <property type="term" value="P:protein import"/>
    <property type="evidence" value="ECO:0007669"/>
    <property type="project" value="TreeGrafter"/>
</dbReference>
<accession>A0A6C2U4R3</accession>
<dbReference type="Pfam" id="PF01618">
    <property type="entry name" value="MotA_ExbB"/>
    <property type="match status" value="1"/>
</dbReference>
<sequence length="259" mass="28074">MKKTILTAVVLLAAGAAFAQGDAEAAAAASMADKTDLWSLLKQGGWAMFPLGAFSFFMVALIIQNFISLRPKTLLHSEQMPGLLKMMLDKECLKALIYCREHPSMFANTFGAGLERCLDGEAEIDFQKVKESVEEASVEQMSKLMKPIDYLSIIGASSPMLGLLGTVSGMIKAFHTMGAQGMGKPELLAANIGEALITTATGLVIAIPAMFFFFFFKKGFQKTLATLGRNIGFLFDALQSGKEPVSFMDLETLKKMESK</sequence>
<keyword evidence="4 7" id="KW-1133">Transmembrane helix</keyword>
<gene>
    <name evidence="10" type="primary">exbB_4</name>
    <name evidence="10" type="ORF">PDESU_03094</name>
</gene>
<evidence type="ECO:0000256" key="6">
    <source>
        <dbReference type="RuleBase" id="RU004057"/>
    </source>
</evidence>
<feature type="signal peptide" evidence="8">
    <location>
        <begin position="1"/>
        <end position="19"/>
    </location>
</feature>
<evidence type="ECO:0000256" key="3">
    <source>
        <dbReference type="ARBA" id="ARBA00022692"/>
    </source>
</evidence>
<feature type="transmembrane region" description="Helical" evidence="7">
    <location>
        <begin position="48"/>
        <end position="67"/>
    </location>
</feature>
<proteinExistence type="inferred from homology"/>
<organism evidence="10 11">
    <name type="scientific">Pontiella desulfatans</name>
    <dbReference type="NCBI Taxonomy" id="2750659"/>
    <lineage>
        <taxon>Bacteria</taxon>
        <taxon>Pseudomonadati</taxon>
        <taxon>Kiritimatiellota</taxon>
        <taxon>Kiritimatiellia</taxon>
        <taxon>Kiritimatiellales</taxon>
        <taxon>Pontiellaceae</taxon>
        <taxon>Pontiella</taxon>
    </lineage>
</organism>